<evidence type="ECO:0000256" key="11">
    <source>
        <dbReference type="ARBA" id="ARBA00023204"/>
    </source>
</evidence>
<dbReference type="SUPFAM" id="SSF50249">
    <property type="entry name" value="Nucleic acid-binding proteins"/>
    <property type="match status" value="1"/>
</dbReference>
<keyword evidence="7" id="KW-0227">DNA damage</keyword>
<dbReference type="PROSITE" id="PS50160">
    <property type="entry name" value="DNA_LIGASE_A3"/>
    <property type="match status" value="1"/>
</dbReference>
<dbReference type="Pfam" id="PF01068">
    <property type="entry name" value="DNA_ligase_A_M"/>
    <property type="match status" value="1"/>
</dbReference>
<keyword evidence="2 15" id="KW-0436">Ligase</keyword>
<dbReference type="GO" id="GO:0006260">
    <property type="term" value="P:DNA replication"/>
    <property type="evidence" value="ECO:0007669"/>
    <property type="project" value="UniProtKB-KW"/>
</dbReference>
<dbReference type="NCBIfam" id="NF006701">
    <property type="entry name" value="PRK09247.1"/>
    <property type="match status" value="1"/>
</dbReference>
<evidence type="ECO:0000256" key="12">
    <source>
        <dbReference type="ARBA" id="ARBA00023306"/>
    </source>
</evidence>
<keyword evidence="11" id="KW-0234">DNA repair</keyword>
<dbReference type="NCBIfam" id="TIGR04120">
    <property type="entry name" value="DNA_lig_bact"/>
    <property type="match status" value="1"/>
</dbReference>
<dbReference type="PANTHER" id="PTHR45674">
    <property type="entry name" value="DNA LIGASE 1/3 FAMILY MEMBER"/>
    <property type="match status" value="1"/>
</dbReference>
<keyword evidence="16" id="KW-1185">Reference proteome</keyword>
<dbReference type="CDD" id="cd07897">
    <property type="entry name" value="Adenylation_DNA_ligase_Bac1"/>
    <property type="match status" value="1"/>
</dbReference>
<keyword evidence="9" id="KW-0460">Magnesium</keyword>
<dbReference type="GO" id="GO:0006281">
    <property type="term" value="P:DNA repair"/>
    <property type="evidence" value="ECO:0007669"/>
    <property type="project" value="UniProtKB-KW"/>
</dbReference>
<dbReference type="InterPro" id="IPR026333">
    <property type="entry name" value="ATP_dep_DNA_lig_pp_1105_fam"/>
</dbReference>
<evidence type="ECO:0000256" key="4">
    <source>
        <dbReference type="ARBA" id="ARBA00022705"/>
    </source>
</evidence>
<evidence type="ECO:0000313" key="16">
    <source>
        <dbReference type="Proteomes" id="UP000266273"/>
    </source>
</evidence>
<dbReference type="GO" id="GO:0006310">
    <property type="term" value="P:DNA recombination"/>
    <property type="evidence" value="ECO:0007669"/>
    <property type="project" value="UniProtKB-KW"/>
</dbReference>
<dbReference type="InterPro" id="IPR012310">
    <property type="entry name" value="DNA_ligase_ATP-dep_cent"/>
</dbReference>
<comment type="catalytic activity">
    <reaction evidence="13">
        <text>ATP + (deoxyribonucleotide)n-3'-hydroxyl + 5'-phospho-(deoxyribonucleotide)m = (deoxyribonucleotide)n+m + AMP + diphosphate.</text>
        <dbReference type="EC" id="6.5.1.1"/>
    </reaction>
</comment>
<evidence type="ECO:0000256" key="7">
    <source>
        <dbReference type="ARBA" id="ARBA00022763"/>
    </source>
</evidence>
<dbReference type="Gene3D" id="3.30.470.30">
    <property type="entry name" value="DNA ligase/mRNA capping enzyme"/>
    <property type="match status" value="1"/>
</dbReference>
<dbReference type="InterPro" id="IPR036599">
    <property type="entry name" value="DNA_ligase_N_sf"/>
</dbReference>
<dbReference type="OrthoDB" id="9767858at2"/>
<dbReference type="CDD" id="cd07972">
    <property type="entry name" value="OBF_DNA_ligase_Arch_LigB"/>
    <property type="match status" value="1"/>
</dbReference>
<dbReference type="Gene3D" id="2.40.50.140">
    <property type="entry name" value="Nucleic acid-binding proteins"/>
    <property type="match status" value="1"/>
</dbReference>
<dbReference type="Pfam" id="PF04679">
    <property type="entry name" value="DNA_ligase_A_C"/>
    <property type="match status" value="1"/>
</dbReference>
<sequence>MHDFSALLERLYFTYGNNDKAAIINDYLARTPDPDRGWAIAAIAGELRFDLFKSSLVRDLVKERVDPVLFDLSYDYVGELSETVAHLWPVSKNAKRLNRLPPLHEVVEKFSTLPKGEIAAYLVDLLDNATAQERWALIKLGTRGLRIGMSARFLKRCLAEYGGVDVSEVEEVWHALSPPYEELFAWLEGQAEKPRTGDAVVFHPVMLAHPIEDGELDTITPDAFQAEWKYDGVRVQAVSTPEGRALFSRTGDDMSAAFPDVVARMDFTGVFDGELLVRNNGALGTFNDLQKRLNRKRPEKKLMAELPGHLILYDVLKLNGEDLRPLTLDERRARLHEWFALHQPQGMSLSDRLDFASPQELQNLRARVSDGDEPDLATVEGLMLKRRDTAYIPGRPKGAWYKWKRDPLLVDAVLMYAQRGHGKRSSFYSDYTFGVWHGDELLPVGKAYFGFTDDELKELDKWVRNNTVARFGPVREVAKALVFEVAFDSLHPSTRHKCGLAMRFPRINRIRWDKPAAEADRLETLATLVR</sequence>
<dbReference type="GO" id="GO:0005524">
    <property type="term" value="F:ATP binding"/>
    <property type="evidence" value="ECO:0007669"/>
    <property type="project" value="UniProtKB-KW"/>
</dbReference>
<dbReference type="InterPro" id="IPR016059">
    <property type="entry name" value="DNA_ligase_ATP-dep_CS"/>
</dbReference>
<evidence type="ECO:0000256" key="5">
    <source>
        <dbReference type="ARBA" id="ARBA00022723"/>
    </source>
</evidence>
<dbReference type="SUPFAM" id="SSF56091">
    <property type="entry name" value="DNA ligase/mRNA capping enzyme, catalytic domain"/>
    <property type="match status" value="1"/>
</dbReference>
<dbReference type="GO" id="GO:0046872">
    <property type="term" value="F:metal ion binding"/>
    <property type="evidence" value="ECO:0007669"/>
    <property type="project" value="UniProtKB-KW"/>
</dbReference>
<name>A0A397Q5H6_9HYPH</name>
<feature type="domain" description="ATP-dependent DNA ligase family profile" evidence="14">
    <location>
        <begin position="310"/>
        <end position="437"/>
    </location>
</feature>
<evidence type="ECO:0000256" key="8">
    <source>
        <dbReference type="ARBA" id="ARBA00022840"/>
    </source>
</evidence>
<evidence type="ECO:0000256" key="3">
    <source>
        <dbReference type="ARBA" id="ARBA00022618"/>
    </source>
</evidence>
<dbReference type="AlphaFoldDB" id="A0A397Q5H6"/>
<comment type="caution">
    <text evidence="15">The sequence shown here is derived from an EMBL/GenBank/DDBJ whole genome shotgun (WGS) entry which is preliminary data.</text>
</comment>
<reference evidence="15 16" key="1">
    <citation type="submission" date="2018-08" db="EMBL/GenBank/DDBJ databases">
        <title>Genomic Encyclopedia of Archaeal and Bacterial Type Strains, Phase II (KMG-II): from individual species to whole genera.</title>
        <authorList>
            <person name="Goeker M."/>
        </authorList>
    </citation>
    <scope>NUCLEOTIDE SEQUENCE [LARGE SCALE GENOMIC DNA]</scope>
    <source>
        <strain evidence="15 16">DSM 5002</strain>
    </source>
</reference>
<protein>
    <recommendedName>
        <fullName evidence="1">DNA ligase (ATP)</fullName>
        <ecNumber evidence="1">6.5.1.1</ecNumber>
    </recommendedName>
</protein>
<evidence type="ECO:0000259" key="14">
    <source>
        <dbReference type="PROSITE" id="PS50160"/>
    </source>
</evidence>
<evidence type="ECO:0000256" key="2">
    <source>
        <dbReference type="ARBA" id="ARBA00022598"/>
    </source>
</evidence>
<dbReference type="InterPro" id="IPR050191">
    <property type="entry name" value="ATP-dep_DNA_ligase"/>
</dbReference>
<dbReference type="EC" id="6.5.1.1" evidence="1"/>
<keyword evidence="12" id="KW-0131">Cell cycle</keyword>
<keyword evidence="10" id="KW-0233">DNA recombination</keyword>
<evidence type="ECO:0000256" key="9">
    <source>
        <dbReference type="ARBA" id="ARBA00022842"/>
    </source>
</evidence>
<dbReference type="PANTHER" id="PTHR45674:SF13">
    <property type="entry name" value="DNA LIGASE-RELATED"/>
    <property type="match status" value="1"/>
</dbReference>
<dbReference type="GO" id="GO:0051301">
    <property type="term" value="P:cell division"/>
    <property type="evidence" value="ECO:0007669"/>
    <property type="project" value="UniProtKB-KW"/>
</dbReference>
<keyword evidence="5" id="KW-0479">Metal-binding</keyword>
<dbReference type="GO" id="GO:0003910">
    <property type="term" value="F:DNA ligase (ATP) activity"/>
    <property type="evidence" value="ECO:0007669"/>
    <property type="project" value="UniProtKB-EC"/>
</dbReference>
<keyword evidence="4" id="KW-0235">DNA replication</keyword>
<evidence type="ECO:0000256" key="6">
    <source>
        <dbReference type="ARBA" id="ARBA00022741"/>
    </source>
</evidence>
<dbReference type="InterPro" id="IPR012309">
    <property type="entry name" value="DNA_ligase_ATP-dep_C"/>
</dbReference>
<evidence type="ECO:0000256" key="10">
    <source>
        <dbReference type="ARBA" id="ARBA00023172"/>
    </source>
</evidence>
<evidence type="ECO:0000313" key="15">
    <source>
        <dbReference type="EMBL" id="RIA56308.1"/>
    </source>
</evidence>
<keyword evidence="8" id="KW-0067">ATP-binding</keyword>
<dbReference type="GO" id="GO:0003677">
    <property type="term" value="F:DNA binding"/>
    <property type="evidence" value="ECO:0007669"/>
    <property type="project" value="InterPro"/>
</dbReference>
<evidence type="ECO:0000256" key="13">
    <source>
        <dbReference type="ARBA" id="ARBA00034003"/>
    </source>
</evidence>
<dbReference type="EMBL" id="QXDF01000001">
    <property type="protein sequence ID" value="RIA56308.1"/>
    <property type="molecule type" value="Genomic_DNA"/>
</dbReference>
<dbReference type="PROSITE" id="PS00697">
    <property type="entry name" value="DNA_LIGASE_A1"/>
    <property type="match status" value="1"/>
</dbReference>
<keyword evidence="3" id="KW-0132">Cell division</keyword>
<dbReference type="InterPro" id="IPR012340">
    <property type="entry name" value="NA-bd_OB-fold"/>
</dbReference>
<dbReference type="Gene3D" id="1.10.3260.10">
    <property type="entry name" value="DNA ligase, ATP-dependent, N-terminal domain"/>
    <property type="match status" value="1"/>
</dbReference>
<proteinExistence type="predicted"/>
<organism evidence="15 16">
    <name type="scientific">Dichotomicrobium thermohalophilum</name>
    <dbReference type="NCBI Taxonomy" id="933063"/>
    <lineage>
        <taxon>Bacteria</taxon>
        <taxon>Pseudomonadati</taxon>
        <taxon>Pseudomonadota</taxon>
        <taxon>Alphaproteobacteria</taxon>
        <taxon>Hyphomicrobiales</taxon>
        <taxon>Hyphomicrobiaceae</taxon>
        <taxon>Dichotomicrobium</taxon>
    </lineage>
</organism>
<evidence type="ECO:0000256" key="1">
    <source>
        <dbReference type="ARBA" id="ARBA00012727"/>
    </source>
</evidence>
<gene>
    <name evidence="15" type="ORF">BXY53_1411</name>
</gene>
<dbReference type="Proteomes" id="UP000266273">
    <property type="component" value="Unassembled WGS sequence"/>
</dbReference>
<dbReference type="RefSeq" id="WP_119061115.1">
    <property type="nucleotide sequence ID" value="NZ_QXDF01000001.1"/>
</dbReference>
<accession>A0A397Q5H6</accession>
<keyword evidence="6" id="KW-0547">Nucleotide-binding</keyword>